<evidence type="ECO:0000256" key="3">
    <source>
        <dbReference type="ARBA" id="ARBA00011245"/>
    </source>
</evidence>
<dbReference type="PANTHER" id="PTHR11076">
    <property type="entry name" value="DNA REPAIR POLYMERASE UMUC / TRANSFERASE FAMILY MEMBER"/>
    <property type="match status" value="1"/>
</dbReference>
<evidence type="ECO:0000256" key="12">
    <source>
        <dbReference type="ARBA" id="ARBA00022932"/>
    </source>
</evidence>
<proteinExistence type="inferred from homology"/>
<dbReference type="InterPro" id="IPR043502">
    <property type="entry name" value="DNA/RNA_pol_sf"/>
</dbReference>
<name>A0A1U7J8Q8_9CYAN</name>
<comment type="caution">
    <text evidence="18">The sequence shown here is derived from an EMBL/GenBank/DDBJ whole genome shotgun (WGS) entry which is preliminary data.</text>
</comment>
<comment type="cofactor">
    <cofactor evidence="16">
        <name>Mg(2+)</name>
        <dbReference type="ChEBI" id="CHEBI:18420"/>
    </cofactor>
    <text evidence="16">Binds 2 magnesium ions per subunit.</text>
</comment>
<dbReference type="AlphaFoldDB" id="A0A1U7J8Q8"/>
<keyword evidence="11 16" id="KW-0460">Magnesium</keyword>
<dbReference type="Gene3D" id="1.10.150.20">
    <property type="entry name" value="5' to 3' exonuclease, C-terminal subdomain"/>
    <property type="match status" value="1"/>
</dbReference>
<feature type="domain" description="UmuC" evidence="17">
    <location>
        <begin position="4"/>
        <end position="185"/>
    </location>
</feature>
<evidence type="ECO:0000256" key="16">
    <source>
        <dbReference type="HAMAP-Rule" id="MF_01113"/>
    </source>
</evidence>
<dbReference type="SUPFAM" id="SSF100879">
    <property type="entry name" value="Lesion bypass DNA polymerase (Y-family), little finger domain"/>
    <property type="match status" value="1"/>
</dbReference>
<dbReference type="Pfam" id="PF00817">
    <property type="entry name" value="IMS"/>
    <property type="match status" value="1"/>
</dbReference>
<dbReference type="GO" id="GO:0006261">
    <property type="term" value="P:DNA-templated DNA replication"/>
    <property type="evidence" value="ECO:0007669"/>
    <property type="project" value="UniProtKB-UniRule"/>
</dbReference>
<dbReference type="FunFam" id="1.10.150.20:FF:000019">
    <property type="entry name" value="DNA polymerase IV"/>
    <property type="match status" value="1"/>
</dbReference>
<sequence>MRKIIHVDMDAFYAFVEQRDFPQYRGKPLVVGGRPEQRGAVAAASYEARQYGIHSAMPARIAQQRCPELIFACPRFDVYKAVSQQIQAIFRHYTDLVEPLSLDEAYLDVTINALAEPSALVLARAIKADIQTTTQLTASAGVSVNKFLAKMASGQNKPDGLTLILPDQAAAFVAALPIEKFHGIGSVTARKMHTLGIATGADLCQWAEADLVQHFGKVGRFYYRVAQGEDDRPVNPNRIRKSIGAERSFSPDLTNLADMTAALERIATEVISRLQEQRRRGHTLTLKVKYANYRQITRSRTFVAAIGAESPLFSWAEEMLLAHCDRDRPVRLLGLTLSNLELMDEPTHVQLSLEV</sequence>
<dbReference type="InterPro" id="IPR036775">
    <property type="entry name" value="DNA_pol_Y-fam_lit_finger_sf"/>
</dbReference>
<comment type="catalytic activity">
    <reaction evidence="15 16">
        <text>DNA(n) + a 2'-deoxyribonucleoside 5'-triphosphate = DNA(n+1) + diphosphate</text>
        <dbReference type="Rhea" id="RHEA:22508"/>
        <dbReference type="Rhea" id="RHEA-COMP:17339"/>
        <dbReference type="Rhea" id="RHEA-COMP:17340"/>
        <dbReference type="ChEBI" id="CHEBI:33019"/>
        <dbReference type="ChEBI" id="CHEBI:61560"/>
        <dbReference type="ChEBI" id="CHEBI:173112"/>
        <dbReference type="EC" id="2.7.7.7"/>
    </reaction>
</comment>
<dbReference type="InterPro" id="IPR001126">
    <property type="entry name" value="UmuC"/>
</dbReference>
<comment type="subunit">
    <text evidence="3 16">Monomer.</text>
</comment>
<reference evidence="18 19" key="1">
    <citation type="submission" date="2016-11" db="EMBL/GenBank/DDBJ databases">
        <title>Draft Genome Sequences of Nine Cyanobacterial Strains from Diverse Habitats.</title>
        <authorList>
            <person name="Zhu T."/>
            <person name="Hou S."/>
            <person name="Lu X."/>
            <person name="Hess W.R."/>
        </authorList>
    </citation>
    <scope>NUCLEOTIDE SEQUENCE [LARGE SCALE GENOMIC DNA]</scope>
    <source>
        <strain evidence="18 19">NIES-30</strain>
    </source>
</reference>
<organism evidence="18 19">
    <name type="scientific">Phormidium tenue NIES-30</name>
    <dbReference type="NCBI Taxonomy" id="549789"/>
    <lineage>
        <taxon>Bacteria</taxon>
        <taxon>Bacillati</taxon>
        <taxon>Cyanobacteriota</taxon>
        <taxon>Cyanophyceae</taxon>
        <taxon>Oscillatoriophycideae</taxon>
        <taxon>Oscillatoriales</taxon>
        <taxon>Oscillatoriaceae</taxon>
        <taxon>Phormidium</taxon>
    </lineage>
</organism>
<gene>
    <name evidence="16" type="primary">dinB</name>
    <name evidence="18" type="ORF">NIES30_06130</name>
</gene>
<keyword evidence="14 16" id="KW-0234">DNA repair</keyword>
<dbReference type="CDD" id="cd03586">
    <property type="entry name" value="PolY_Pol_IV_kappa"/>
    <property type="match status" value="1"/>
</dbReference>
<dbReference type="PROSITE" id="PS50173">
    <property type="entry name" value="UMUC"/>
    <property type="match status" value="1"/>
</dbReference>
<dbReference type="EMBL" id="MRCG01000003">
    <property type="protein sequence ID" value="OKH49637.1"/>
    <property type="molecule type" value="Genomic_DNA"/>
</dbReference>
<accession>A0A1U7J8Q8</accession>
<evidence type="ECO:0000256" key="9">
    <source>
        <dbReference type="ARBA" id="ARBA00022723"/>
    </source>
</evidence>
<evidence type="ECO:0000313" key="19">
    <source>
        <dbReference type="Proteomes" id="UP000185557"/>
    </source>
</evidence>
<keyword evidence="4 16" id="KW-0515">Mutator protein</keyword>
<evidence type="ECO:0000256" key="7">
    <source>
        <dbReference type="ARBA" id="ARBA00022695"/>
    </source>
</evidence>
<dbReference type="InterPro" id="IPR017961">
    <property type="entry name" value="DNA_pol_Y-fam_little_finger"/>
</dbReference>
<evidence type="ECO:0000256" key="13">
    <source>
        <dbReference type="ARBA" id="ARBA00023125"/>
    </source>
</evidence>
<evidence type="ECO:0000256" key="6">
    <source>
        <dbReference type="ARBA" id="ARBA00022679"/>
    </source>
</evidence>
<dbReference type="FunFam" id="3.30.1490.100:FF:000004">
    <property type="entry name" value="DNA polymerase IV"/>
    <property type="match status" value="1"/>
</dbReference>
<comment type="function">
    <text evidence="16">Poorly processive, error-prone DNA polymerase involved in untargeted mutagenesis. Copies undamaged DNA at stalled replication forks, which arise in vivo from mismatched or misaligned primer ends. These misaligned primers can be extended by PolIV. Exhibits no 3'-5' exonuclease (proofreading) activity. May be involved in translesional synthesis, in conjunction with the beta clamp from PolIII.</text>
</comment>
<evidence type="ECO:0000256" key="1">
    <source>
        <dbReference type="ARBA" id="ARBA00004496"/>
    </source>
</evidence>
<dbReference type="InterPro" id="IPR024728">
    <property type="entry name" value="PolY_HhH_motif"/>
</dbReference>
<comment type="subcellular location">
    <subcellularLocation>
        <location evidence="1 16">Cytoplasm</location>
    </subcellularLocation>
</comment>
<evidence type="ECO:0000256" key="11">
    <source>
        <dbReference type="ARBA" id="ARBA00022842"/>
    </source>
</evidence>
<dbReference type="PANTHER" id="PTHR11076:SF33">
    <property type="entry name" value="DNA POLYMERASE KAPPA"/>
    <property type="match status" value="1"/>
</dbReference>
<evidence type="ECO:0000313" key="18">
    <source>
        <dbReference type="EMBL" id="OKH49637.1"/>
    </source>
</evidence>
<dbReference type="OrthoDB" id="9808813at2"/>
<dbReference type="InterPro" id="IPR050116">
    <property type="entry name" value="DNA_polymerase-Y"/>
</dbReference>
<comment type="similarity">
    <text evidence="2 16">Belongs to the DNA polymerase type-Y family.</text>
</comment>
<evidence type="ECO:0000256" key="5">
    <source>
        <dbReference type="ARBA" id="ARBA00022490"/>
    </source>
</evidence>
<dbReference type="GO" id="GO:0003684">
    <property type="term" value="F:damaged DNA binding"/>
    <property type="evidence" value="ECO:0007669"/>
    <property type="project" value="InterPro"/>
</dbReference>
<dbReference type="HAMAP" id="MF_01113">
    <property type="entry name" value="DNApol_IV"/>
    <property type="match status" value="1"/>
</dbReference>
<keyword evidence="9 16" id="KW-0479">Metal-binding</keyword>
<dbReference type="InterPro" id="IPR043128">
    <property type="entry name" value="Rev_trsase/Diguanyl_cyclase"/>
</dbReference>
<evidence type="ECO:0000256" key="2">
    <source>
        <dbReference type="ARBA" id="ARBA00010945"/>
    </source>
</evidence>
<dbReference type="GO" id="GO:0003887">
    <property type="term" value="F:DNA-directed DNA polymerase activity"/>
    <property type="evidence" value="ECO:0007669"/>
    <property type="project" value="UniProtKB-UniRule"/>
</dbReference>
<dbReference type="InterPro" id="IPR022880">
    <property type="entry name" value="DNApol_IV"/>
</dbReference>
<evidence type="ECO:0000256" key="14">
    <source>
        <dbReference type="ARBA" id="ARBA00023204"/>
    </source>
</evidence>
<feature type="site" description="Substrate discrimination" evidence="16">
    <location>
        <position position="13"/>
    </location>
</feature>
<feature type="active site" evidence="16">
    <location>
        <position position="104"/>
    </location>
</feature>
<dbReference type="STRING" id="549789.NIES30_06130"/>
<keyword evidence="19" id="KW-1185">Reference proteome</keyword>
<dbReference type="GO" id="GO:0009432">
    <property type="term" value="P:SOS response"/>
    <property type="evidence" value="ECO:0007669"/>
    <property type="project" value="TreeGrafter"/>
</dbReference>
<protein>
    <recommendedName>
        <fullName evidence="16">DNA polymerase IV</fullName>
        <shortName evidence="16">Pol IV</shortName>
        <ecNumber evidence="16">2.7.7.7</ecNumber>
    </recommendedName>
</protein>
<dbReference type="GO" id="GO:0006281">
    <property type="term" value="P:DNA repair"/>
    <property type="evidence" value="ECO:0007669"/>
    <property type="project" value="UniProtKB-UniRule"/>
</dbReference>
<keyword evidence="6 16" id="KW-0808">Transferase</keyword>
<dbReference type="Gene3D" id="3.30.70.270">
    <property type="match status" value="1"/>
</dbReference>
<dbReference type="GO" id="GO:0005829">
    <property type="term" value="C:cytosol"/>
    <property type="evidence" value="ECO:0007669"/>
    <property type="project" value="TreeGrafter"/>
</dbReference>
<keyword evidence="12 16" id="KW-0239">DNA-directed DNA polymerase</keyword>
<dbReference type="Proteomes" id="UP000185557">
    <property type="component" value="Unassembled WGS sequence"/>
</dbReference>
<dbReference type="EC" id="2.7.7.7" evidence="16"/>
<keyword evidence="5 16" id="KW-0963">Cytoplasm</keyword>
<keyword evidence="13 16" id="KW-0238">DNA-binding</keyword>
<dbReference type="Gene3D" id="3.40.1170.60">
    <property type="match status" value="1"/>
</dbReference>
<dbReference type="GO" id="GO:0042276">
    <property type="term" value="P:error-prone translesion synthesis"/>
    <property type="evidence" value="ECO:0007669"/>
    <property type="project" value="TreeGrafter"/>
</dbReference>
<keyword evidence="10 16" id="KW-0227">DNA damage</keyword>
<evidence type="ECO:0000256" key="8">
    <source>
        <dbReference type="ARBA" id="ARBA00022705"/>
    </source>
</evidence>
<evidence type="ECO:0000256" key="10">
    <source>
        <dbReference type="ARBA" id="ARBA00022763"/>
    </source>
</evidence>
<keyword evidence="7 16" id="KW-0548">Nucleotidyltransferase</keyword>
<feature type="binding site" evidence="16">
    <location>
        <position position="103"/>
    </location>
    <ligand>
        <name>Mg(2+)</name>
        <dbReference type="ChEBI" id="CHEBI:18420"/>
    </ligand>
</feature>
<evidence type="ECO:0000256" key="15">
    <source>
        <dbReference type="ARBA" id="ARBA00049244"/>
    </source>
</evidence>
<keyword evidence="8 16" id="KW-0235">DNA replication</keyword>
<dbReference type="NCBIfam" id="NF002677">
    <property type="entry name" value="PRK02406.1"/>
    <property type="match status" value="1"/>
</dbReference>
<dbReference type="SUPFAM" id="SSF56672">
    <property type="entry name" value="DNA/RNA polymerases"/>
    <property type="match status" value="1"/>
</dbReference>
<dbReference type="Gene3D" id="3.30.1490.100">
    <property type="entry name" value="DNA polymerase, Y-family, little finger domain"/>
    <property type="match status" value="1"/>
</dbReference>
<feature type="binding site" evidence="16">
    <location>
        <position position="8"/>
    </location>
    <ligand>
        <name>Mg(2+)</name>
        <dbReference type="ChEBI" id="CHEBI:18420"/>
    </ligand>
</feature>
<dbReference type="GO" id="GO:0000287">
    <property type="term" value="F:magnesium ion binding"/>
    <property type="evidence" value="ECO:0007669"/>
    <property type="project" value="UniProtKB-UniRule"/>
</dbReference>
<dbReference type="Pfam" id="PF11798">
    <property type="entry name" value="IMS_HHH"/>
    <property type="match status" value="1"/>
</dbReference>
<dbReference type="Pfam" id="PF11799">
    <property type="entry name" value="IMS_C"/>
    <property type="match status" value="1"/>
</dbReference>
<evidence type="ECO:0000259" key="17">
    <source>
        <dbReference type="PROSITE" id="PS50173"/>
    </source>
</evidence>
<dbReference type="FunFam" id="3.40.1170.60:FF:000001">
    <property type="entry name" value="DNA polymerase IV"/>
    <property type="match status" value="1"/>
</dbReference>
<evidence type="ECO:0000256" key="4">
    <source>
        <dbReference type="ARBA" id="ARBA00022457"/>
    </source>
</evidence>